<dbReference type="SUPFAM" id="SSF51197">
    <property type="entry name" value="Clavaminate synthase-like"/>
    <property type="match status" value="1"/>
</dbReference>
<dbReference type="Gene3D" id="2.60.120.10">
    <property type="entry name" value="Jelly Rolls"/>
    <property type="match status" value="1"/>
</dbReference>
<proteinExistence type="predicted"/>
<reference evidence="2" key="1">
    <citation type="submission" date="2014-02" db="EMBL/GenBank/DDBJ databases">
        <authorList>
            <person name="Genoscope - CEA"/>
        </authorList>
    </citation>
    <scope>NUCLEOTIDE SEQUENCE</scope>
    <source>
        <strain evidence="2">LS3</strain>
    </source>
</reference>
<organism evidence="2">
    <name type="scientific">Blastobotrys adeninivorans</name>
    <name type="common">Yeast</name>
    <name type="synonym">Arxula adeninivorans</name>
    <dbReference type="NCBI Taxonomy" id="409370"/>
    <lineage>
        <taxon>Eukaryota</taxon>
        <taxon>Fungi</taxon>
        <taxon>Dikarya</taxon>
        <taxon>Ascomycota</taxon>
        <taxon>Saccharomycotina</taxon>
        <taxon>Dipodascomycetes</taxon>
        <taxon>Dipodascales</taxon>
        <taxon>Trichomonascaceae</taxon>
        <taxon>Blastobotrys</taxon>
    </lineage>
</organism>
<dbReference type="PANTHER" id="PTHR12461">
    <property type="entry name" value="HYPOXIA-INDUCIBLE FACTOR 1 ALPHA INHIBITOR-RELATED"/>
    <property type="match status" value="1"/>
</dbReference>
<dbReference type="EMBL" id="HG937692">
    <property type="protein sequence ID" value="CDP36264.1"/>
    <property type="molecule type" value="Genomic_DNA"/>
</dbReference>
<evidence type="ECO:0000259" key="1">
    <source>
        <dbReference type="PROSITE" id="PS51184"/>
    </source>
</evidence>
<dbReference type="InterPro" id="IPR014710">
    <property type="entry name" value="RmlC-like_jellyroll"/>
</dbReference>
<dbReference type="AlphaFoldDB" id="A0A060T667"/>
<protein>
    <submittedName>
        <fullName evidence="2">ARAD1B08998p</fullName>
    </submittedName>
</protein>
<feature type="domain" description="JmjC" evidence="1">
    <location>
        <begin position="127"/>
        <end position="335"/>
    </location>
</feature>
<dbReference type="PANTHER" id="PTHR12461:SF99">
    <property type="entry name" value="BIFUNCTIONAL PEPTIDASE AND (3S)-LYSYL HYDROXYLASE JMJD7"/>
    <property type="match status" value="1"/>
</dbReference>
<dbReference type="Pfam" id="PF13621">
    <property type="entry name" value="Cupin_8"/>
    <property type="match status" value="1"/>
</dbReference>
<sequence>MEEKGILERIELSLVNQMEIQNAMYPLEIPVLQSAPSTIEFARMVHSNFPAVIKHVVDDMPAMNWTPQSLKRSIGNLKVPVAETPLGNADSPFHNVLFVQPHIRQMEVGQLIDYLQGSDSNNPVRYMQSQDSNLESQFKTLTPDVYTDFEFAHGAVGDKPSAINVWIGNSYSTSRLHSDNFDNLFVQVHGHKRIYLIPPGDAYALDERFLVGATYQKTEDGSFVISIDGTDKQIPADASTQEIQDVLKGLELTMPRTMFPTVDPSDPNTHNSIFKNHCKVYSVDLGPGDMLYIPALWYHQVQITGPPTELCVSLNYWYAVDSMSPLWAKWNYVRASAAALRGYNDPHFFDPL</sequence>
<name>A0A060T667_BLAAD</name>
<dbReference type="PROSITE" id="PS51184">
    <property type="entry name" value="JMJC"/>
    <property type="match status" value="1"/>
</dbReference>
<gene>
    <name evidence="2" type="ORF">GNLVRS02_ARAD1B08998g</name>
</gene>
<evidence type="ECO:0000313" key="2">
    <source>
        <dbReference type="EMBL" id="CDP36264.1"/>
    </source>
</evidence>
<dbReference type="InterPro" id="IPR041667">
    <property type="entry name" value="Cupin_8"/>
</dbReference>
<dbReference type="SMART" id="SM00558">
    <property type="entry name" value="JmjC"/>
    <property type="match status" value="1"/>
</dbReference>
<dbReference type="InterPro" id="IPR003347">
    <property type="entry name" value="JmjC_dom"/>
</dbReference>
<dbReference type="PhylomeDB" id="A0A060T667"/>
<accession>A0A060T667</accession>
<reference evidence="2" key="2">
    <citation type="submission" date="2014-06" db="EMBL/GenBank/DDBJ databases">
        <title>The complete genome of Blastobotrys (Arxula) adeninivorans LS3 - a yeast of biotechnological interest.</title>
        <authorList>
            <person name="Kunze G."/>
            <person name="Gaillardin C."/>
            <person name="Czernicka M."/>
            <person name="Durrens P."/>
            <person name="Martin T."/>
            <person name="Boer E."/>
            <person name="Gabaldon T."/>
            <person name="Cruz J."/>
            <person name="Talla E."/>
            <person name="Marck C."/>
            <person name="Goffeau A."/>
            <person name="Barbe V."/>
            <person name="Baret P."/>
            <person name="Baronian K."/>
            <person name="Beier S."/>
            <person name="Bleykasten C."/>
            <person name="Bode R."/>
            <person name="Casaregola S."/>
            <person name="Despons L."/>
            <person name="Fairhead C."/>
            <person name="Giersberg M."/>
            <person name="Gierski P."/>
            <person name="Hahnel U."/>
            <person name="Hartmann A."/>
            <person name="Jankowska D."/>
            <person name="Jubin C."/>
            <person name="Jung P."/>
            <person name="Lafontaine I."/>
            <person name="Leh-Louis V."/>
            <person name="Lemaire M."/>
            <person name="Marcet-Houben M."/>
            <person name="Mascher M."/>
            <person name="Morel G."/>
            <person name="Richard G.-F."/>
            <person name="Riechen J."/>
            <person name="Sacerdot C."/>
            <person name="Sarkar A."/>
            <person name="Savel G."/>
            <person name="Schacherer J."/>
            <person name="Sherman D."/>
            <person name="Straub M.-L."/>
            <person name="Stein N."/>
            <person name="Thierry A."/>
            <person name="Trautwein-Schult A."/>
            <person name="Westhof E."/>
            <person name="Worch S."/>
            <person name="Dujon B."/>
            <person name="Souciet J.-L."/>
            <person name="Wincker P."/>
            <person name="Scholz U."/>
            <person name="Neuveglise N."/>
        </authorList>
    </citation>
    <scope>NUCLEOTIDE SEQUENCE</scope>
    <source>
        <strain evidence="2">LS3</strain>
    </source>
</reference>